<dbReference type="SUPFAM" id="SSF54637">
    <property type="entry name" value="Thioesterase/thiol ester dehydrase-isomerase"/>
    <property type="match status" value="1"/>
</dbReference>
<dbReference type="GO" id="GO:0047617">
    <property type="term" value="F:fatty acyl-CoA hydrolase activity"/>
    <property type="evidence" value="ECO:0007669"/>
    <property type="project" value="InterPro"/>
</dbReference>
<evidence type="ECO:0000256" key="1">
    <source>
        <dbReference type="ARBA" id="ARBA00008324"/>
    </source>
</evidence>
<organism evidence="4 5">
    <name type="scientific">Stomoxys calcitrans</name>
    <name type="common">Stable fly</name>
    <name type="synonym">Conops calcitrans</name>
    <dbReference type="NCBI Taxonomy" id="35570"/>
    <lineage>
        <taxon>Eukaryota</taxon>
        <taxon>Metazoa</taxon>
        <taxon>Ecdysozoa</taxon>
        <taxon>Arthropoda</taxon>
        <taxon>Hexapoda</taxon>
        <taxon>Insecta</taxon>
        <taxon>Pterygota</taxon>
        <taxon>Neoptera</taxon>
        <taxon>Endopterygota</taxon>
        <taxon>Diptera</taxon>
        <taxon>Brachycera</taxon>
        <taxon>Muscomorpha</taxon>
        <taxon>Muscoidea</taxon>
        <taxon>Muscidae</taxon>
        <taxon>Stomoxys</taxon>
    </lineage>
</organism>
<dbReference type="Pfam" id="PF03061">
    <property type="entry name" value="4HBT"/>
    <property type="match status" value="1"/>
</dbReference>
<dbReference type="PANTHER" id="PTHR21660">
    <property type="entry name" value="THIOESTERASE SUPERFAMILY MEMBER-RELATED"/>
    <property type="match status" value="1"/>
</dbReference>
<comment type="similarity">
    <text evidence="1">Belongs to the thioesterase PaaI family.</text>
</comment>
<dbReference type="InterPro" id="IPR039298">
    <property type="entry name" value="ACOT13"/>
</dbReference>
<dbReference type="PANTHER" id="PTHR21660:SF1">
    <property type="entry name" value="ACYL-COENZYME A THIOESTERASE 13"/>
    <property type="match status" value="1"/>
</dbReference>
<evidence type="ECO:0000313" key="5">
    <source>
        <dbReference type="Proteomes" id="UP000095300"/>
    </source>
</evidence>
<gene>
    <name evidence="4" type="primary">106090446</name>
</gene>
<dbReference type="Proteomes" id="UP000095300">
    <property type="component" value="Unassembled WGS sequence"/>
</dbReference>
<dbReference type="STRING" id="35570.A0A1I8P6V5"/>
<accession>A0A1I8P6V5</accession>
<keyword evidence="2" id="KW-0378">Hydrolase</keyword>
<feature type="domain" description="Thioesterase" evidence="3">
    <location>
        <begin position="55"/>
        <end position="128"/>
    </location>
</feature>
<dbReference type="CDD" id="cd03443">
    <property type="entry name" value="PaaI_thioesterase"/>
    <property type="match status" value="1"/>
</dbReference>
<evidence type="ECO:0000256" key="2">
    <source>
        <dbReference type="ARBA" id="ARBA00022801"/>
    </source>
</evidence>
<evidence type="ECO:0000259" key="3">
    <source>
        <dbReference type="Pfam" id="PF03061"/>
    </source>
</evidence>
<evidence type="ECO:0000313" key="4">
    <source>
        <dbReference type="EnsemblMetazoa" id="SCAU005330-PA"/>
    </source>
</evidence>
<protein>
    <recommendedName>
        <fullName evidence="3">Thioesterase domain-containing protein</fullName>
    </recommendedName>
</protein>
<dbReference type="InterPro" id="IPR029069">
    <property type="entry name" value="HotDog_dom_sf"/>
</dbReference>
<dbReference type="NCBIfam" id="TIGR00369">
    <property type="entry name" value="unchar_dom_1"/>
    <property type="match status" value="1"/>
</dbReference>
<dbReference type="FunFam" id="3.10.129.10:FF:000033">
    <property type="entry name" value="acyl-coenzyme A thioesterase 13"/>
    <property type="match status" value="1"/>
</dbReference>
<dbReference type="EnsemblMetazoa" id="SCAU005330-RA">
    <property type="protein sequence ID" value="SCAU005330-PA"/>
    <property type="gene ID" value="SCAU005330"/>
</dbReference>
<sequence>MSAKRGVDFLKTVAEYVVKSGGHDAITNVFKITGGGDGRCIGEFTVGKSHVNASGGLHGGYTATMIDNITTYALMSAGSHPGVSVDLHVSYIKSAKEGEVIIVDANTIKTGKKLAYVECVLKKKSDGSIVAKGGQTKFVDFKEEE</sequence>
<dbReference type="InterPro" id="IPR003736">
    <property type="entry name" value="PAAI_dom"/>
</dbReference>
<keyword evidence="5" id="KW-1185">Reference proteome</keyword>
<dbReference type="KEGG" id="scac:106090446"/>
<dbReference type="InterPro" id="IPR006683">
    <property type="entry name" value="Thioestr_dom"/>
</dbReference>
<proteinExistence type="inferred from homology"/>
<dbReference type="Gene3D" id="3.10.129.10">
    <property type="entry name" value="Hotdog Thioesterase"/>
    <property type="match status" value="1"/>
</dbReference>
<name>A0A1I8P6V5_STOCA</name>
<dbReference type="VEuPathDB" id="VectorBase:SCAU005330"/>
<dbReference type="AlphaFoldDB" id="A0A1I8P6V5"/>
<dbReference type="OrthoDB" id="46529at2759"/>
<reference evidence="4" key="1">
    <citation type="submission" date="2020-05" db="UniProtKB">
        <authorList>
            <consortium name="EnsemblMetazoa"/>
        </authorList>
    </citation>
    <scope>IDENTIFICATION</scope>
    <source>
        <strain evidence="4">USDA</strain>
    </source>
</reference>